<feature type="region of interest" description="Disordered" evidence="7">
    <location>
        <begin position="1"/>
        <end position="23"/>
    </location>
</feature>
<evidence type="ECO:0000256" key="3">
    <source>
        <dbReference type="ARBA" id="ARBA00022833"/>
    </source>
</evidence>
<feature type="domain" description="GATA-type" evidence="8">
    <location>
        <begin position="232"/>
        <end position="289"/>
    </location>
</feature>
<evidence type="ECO:0000259" key="8">
    <source>
        <dbReference type="PROSITE" id="PS50114"/>
    </source>
</evidence>
<name>A0A077WVX7_9FUNG</name>
<dbReference type="InterPro" id="IPR013088">
    <property type="entry name" value="Znf_NHR/GATA"/>
</dbReference>
<proteinExistence type="predicted"/>
<feature type="compositionally biased region" description="Polar residues" evidence="7">
    <location>
        <begin position="1"/>
        <end position="20"/>
    </location>
</feature>
<evidence type="ECO:0000256" key="5">
    <source>
        <dbReference type="ARBA" id="ARBA00023163"/>
    </source>
</evidence>
<gene>
    <name evidence="9" type="ORF">LRAMOSA03672</name>
</gene>
<dbReference type="SUPFAM" id="SSF57716">
    <property type="entry name" value="Glucocorticoid receptor-like (DNA-binding domain)"/>
    <property type="match status" value="1"/>
</dbReference>
<evidence type="ECO:0000256" key="1">
    <source>
        <dbReference type="ARBA" id="ARBA00022723"/>
    </source>
</evidence>
<keyword evidence="1" id="KW-0479">Metal-binding</keyword>
<evidence type="ECO:0000256" key="4">
    <source>
        <dbReference type="ARBA" id="ARBA00023015"/>
    </source>
</evidence>
<dbReference type="OrthoDB" id="2162994at2759"/>
<feature type="compositionally biased region" description="Low complexity" evidence="7">
    <location>
        <begin position="320"/>
        <end position="336"/>
    </location>
</feature>
<evidence type="ECO:0000256" key="7">
    <source>
        <dbReference type="SAM" id="MobiDB-lite"/>
    </source>
</evidence>
<dbReference type="GO" id="GO:0043565">
    <property type="term" value="F:sequence-specific DNA binding"/>
    <property type="evidence" value="ECO:0007669"/>
    <property type="project" value="InterPro"/>
</dbReference>
<feature type="compositionally biased region" description="Polar residues" evidence="7">
    <location>
        <begin position="302"/>
        <end position="313"/>
    </location>
</feature>
<feature type="region of interest" description="Disordered" evidence="7">
    <location>
        <begin position="276"/>
        <end position="337"/>
    </location>
</feature>
<protein>
    <recommendedName>
        <fullName evidence="8">GATA-type domain-containing protein</fullName>
    </recommendedName>
</protein>
<keyword evidence="2 6" id="KW-0863">Zinc-finger</keyword>
<keyword evidence="5" id="KW-0804">Transcription</keyword>
<dbReference type="SMART" id="SM00401">
    <property type="entry name" value="ZnF_GATA"/>
    <property type="match status" value="1"/>
</dbReference>
<evidence type="ECO:0000256" key="6">
    <source>
        <dbReference type="PROSITE-ProRule" id="PRU00094"/>
    </source>
</evidence>
<sequence>MTVQQRPPLVHTSSDPSSNRLPRLQDIPTLAQTCFIGRRVSPEVDSGSMMTDNDMTMTPMATNHLQREHPNDSIDEYYKHQVTGSGLCRPAITINADENDRESSLLSHKNASHPIRHRPFVPYARRNSTAMNNTKCSPPSSPISHATYRTGGNSSWNMIQQHPSSPSTSPFTKHNTATRRCISSPHIDAPTKPMANTTTVRRRHSSSAKTNFCTSRSQRYASSSSCAASVSQHQVNHCESCGTTSSPEWRKGPSGHKTYCNACGLRYWRSVARKEKMMAQQQKARNEQRAAHQHHYQQQQQSFSPVSAANMTNSTPPSPSSSCSSSSPLSPASPAPMMVTANATTSVVSYAADNNRRYDTTSSTNMHHPHLESAWGLQSKVTH</sequence>
<dbReference type="Pfam" id="PF00320">
    <property type="entry name" value="GATA"/>
    <property type="match status" value="1"/>
</dbReference>
<keyword evidence="4" id="KW-0805">Transcription regulation</keyword>
<keyword evidence="3" id="KW-0862">Zinc</keyword>
<accession>A0A077WVX7</accession>
<evidence type="ECO:0000313" key="9">
    <source>
        <dbReference type="EMBL" id="CDS11409.1"/>
    </source>
</evidence>
<dbReference type="PANTHER" id="PTHR47172">
    <property type="entry name" value="OS01G0976800 PROTEIN"/>
    <property type="match status" value="1"/>
</dbReference>
<feature type="region of interest" description="Disordered" evidence="7">
    <location>
        <begin position="183"/>
        <end position="212"/>
    </location>
</feature>
<reference evidence="9" key="1">
    <citation type="journal article" date="2014" name="Genome Announc.">
        <title>De novo whole-genome sequence and genome annotation of Lichtheimia ramosa.</title>
        <authorList>
            <person name="Linde J."/>
            <person name="Schwartze V."/>
            <person name="Binder U."/>
            <person name="Lass-Florl C."/>
            <person name="Voigt K."/>
            <person name="Horn F."/>
        </authorList>
    </citation>
    <scope>NUCLEOTIDE SEQUENCE</scope>
    <source>
        <strain evidence="9">JMRC FSU:6197</strain>
    </source>
</reference>
<dbReference type="PROSITE" id="PS00344">
    <property type="entry name" value="GATA_ZN_FINGER_1"/>
    <property type="match status" value="1"/>
</dbReference>
<dbReference type="GO" id="GO:0008270">
    <property type="term" value="F:zinc ion binding"/>
    <property type="evidence" value="ECO:0007669"/>
    <property type="project" value="UniProtKB-KW"/>
</dbReference>
<dbReference type="CDD" id="cd00202">
    <property type="entry name" value="ZnF_GATA"/>
    <property type="match status" value="1"/>
</dbReference>
<evidence type="ECO:0000256" key="2">
    <source>
        <dbReference type="ARBA" id="ARBA00022771"/>
    </source>
</evidence>
<dbReference type="AlphaFoldDB" id="A0A077WVX7"/>
<dbReference type="PROSITE" id="PS50114">
    <property type="entry name" value="GATA_ZN_FINGER_2"/>
    <property type="match status" value="1"/>
</dbReference>
<organism evidence="9">
    <name type="scientific">Lichtheimia ramosa</name>
    <dbReference type="NCBI Taxonomy" id="688394"/>
    <lineage>
        <taxon>Eukaryota</taxon>
        <taxon>Fungi</taxon>
        <taxon>Fungi incertae sedis</taxon>
        <taxon>Mucoromycota</taxon>
        <taxon>Mucoromycotina</taxon>
        <taxon>Mucoromycetes</taxon>
        <taxon>Mucorales</taxon>
        <taxon>Lichtheimiaceae</taxon>
        <taxon>Lichtheimia</taxon>
    </lineage>
</organism>
<dbReference type="Gene3D" id="3.30.50.10">
    <property type="entry name" value="Erythroid Transcription Factor GATA-1, subunit A"/>
    <property type="match status" value="1"/>
</dbReference>
<feature type="region of interest" description="Disordered" evidence="7">
    <location>
        <begin position="359"/>
        <end position="383"/>
    </location>
</feature>
<dbReference type="EMBL" id="LK023346">
    <property type="protein sequence ID" value="CDS11409.1"/>
    <property type="molecule type" value="Genomic_DNA"/>
</dbReference>
<dbReference type="InterPro" id="IPR000679">
    <property type="entry name" value="Znf_GATA"/>
</dbReference>
<dbReference type="GO" id="GO:0006355">
    <property type="term" value="P:regulation of DNA-templated transcription"/>
    <property type="evidence" value="ECO:0007669"/>
    <property type="project" value="InterPro"/>
</dbReference>
<dbReference type="PANTHER" id="PTHR47172:SF24">
    <property type="entry name" value="GATA ZINC FINGER DOMAIN-CONTAINING PROTEIN 14-RELATED"/>
    <property type="match status" value="1"/>
</dbReference>